<dbReference type="EMBL" id="CAJVQB010031538">
    <property type="protein sequence ID" value="CAG8817025.1"/>
    <property type="molecule type" value="Genomic_DNA"/>
</dbReference>
<feature type="non-terminal residue" evidence="1">
    <location>
        <position position="1"/>
    </location>
</feature>
<gene>
    <name evidence="1" type="ORF">GMARGA_LOCUS26697</name>
</gene>
<protein>
    <submittedName>
        <fullName evidence="1">10338_t:CDS:1</fullName>
    </submittedName>
</protein>
<name>A0ABN7W5L0_GIGMA</name>
<sequence>AKTHSGTQSDHLARMIRSIDAKAAGCFCVLPKAYTVFTQLAHVAYVYHGERDSWSLTPK</sequence>
<accession>A0ABN7W5L0</accession>
<evidence type="ECO:0000313" key="1">
    <source>
        <dbReference type="EMBL" id="CAG8817025.1"/>
    </source>
</evidence>
<dbReference type="Proteomes" id="UP000789901">
    <property type="component" value="Unassembled WGS sequence"/>
</dbReference>
<organism evidence="1 2">
    <name type="scientific">Gigaspora margarita</name>
    <dbReference type="NCBI Taxonomy" id="4874"/>
    <lineage>
        <taxon>Eukaryota</taxon>
        <taxon>Fungi</taxon>
        <taxon>Fungi incertae sedis</taxon>
        <taxon>Mucoromycota</taxon>
        <taxon>Glomeromycotina</taxon>
        <taxon>Glomeromycetes</taxon>
        <taxon>Diversisporales</taxon>
        <taxon>Gigasporaceae</taxon>
        <taxon>Gigaspora</taxon>
    </lineage>
</organism>
<evidence type="ECO:0000313" key="2">
    <source>
        <dbReference type="Proteomes" id="UP000789901"/>
    </source>
</evidence>
<reference evidence="1 2" key="1">
    <citation type="submission" date="2021-06" db="EMBL/GenBank/DDBJ databases">
        <authorList>
            <person name="Kallberg Y."/>
            <person name="Tangrot J."/>
            <person name="Rosling A."/>
        </authorList>
    </citation>
    <scope>NUCLEOTIDE SEQUENCE [LARGE SCALE GENOMIC DNA]</scope>
    <source>
        <strain evidence="1 2">120-4 pot B 10/14</strain>
    </source>
</reference>
<proteinExistence type="predicted"/>
<keyword evidence="2" id="KW-1185">Reference proteome</keyword>
<comment type="caution">
    <text evidence="1">The sequence shown here is derived from an EMBL/GenBank/DDBJ whole genome shotgun (WGS) entry which is preliminary data.</text>
</comment>